<keyword evidence="4" id="KW-1185">Reference proteome</keyword>
<dbReference type="RefSeq" id="WP_188665226.1">
    <property type="nucleotide sequence ID" value="NZ_BMJI01000001.1"/>
</dbReference>
<keyword evidence="3" id="KW-0378">Hydrolase</keyword>
<evidence type="ECO:0000256" key="1">
    <source>
        <dbReference type="SAM" id="MobiDB-lite"/>
    </source>
</evidence>
<protein>
    <submittedName>
        <fullName evidence="3">Alpha/beta hydrolase</fullName>
    </submittedName>
</protein>
<feature type="compositionally biased region" description="Low complexity" evidence="1">
    <location>
        <begin position="174"/>
        <end position="192"/>
    </location>
</feature>
<evidence type="ECO:0000313" key="4">
    <source>
        <dbReference type="Proteomes" id="UP000597761"/>
    </source>
</evidence>
<feature type="region of interest" description="Disordered" evidence="1">
    <location>
        <begin position="174"/>
        <end position="205"/>
    </location>
</feature>
<feature type="region of interest" description="Disordered" evidence="1">
    <location>
        <begin position="1"/>
        <end position="23"/>
    </location>
</feature>
<dbReference type="PANTHER" id="PTHR43194">
    <property type="entry name" value="HYDROLASE ALPHA/BETA FOLD FAMILY"/>
    <property type="match status" value="1"/>
</dbReference>
<dbReference type="PANTHER" id="PTHR43194:SF2">
    <property type="entry name" value="PEROXISOMAL MEMBRANE PROTEIN LPX1"/>
    <property type="match status" value="1"/>
</dbReference>
<reference evidence="4" key="1">
    <citation type="journal article" date="2019" name="Int. J. Syst. Evol. Microbiol.">
        <title>The Global Catalogue of Microorganisms (GCM) 10K type strain sequencing project: providing services to taxonomists for standard genome sequencing and annotation.</title>
        <authorList>
            <consortium name="The Broad Institute Genomics Platform"/>
            <consortium name="The Broad Institute Genome Sequencing Center for Infectious Disease"/>
            <person name="Wu L."/>
            <person name="Ma J."/>
        </authorList>
    </citation>
    <scope>NUCLEOTIDE SEQUENCE [LARGE SCALE GENOMIC DNA]</scope>
    <source>
        <strain evidence="4">CGMCC 1.15480</strain>
    </source>
</reference>
<dbReference type="Pfam" id="PF12697">
    <property type="entry name" value="Abhydrolase_6"/>
    <property type="match status" value="1"/>
</dbReference>
<dbReference type="InterPro" id="IPR000073">
    <property type="entry name" value="AB_hydrolase_1"/>
</dbReference>
<evidence type="ECO:0000313" key="3">
    <source>
        <dbReference type="EMBL" id="GGC79661.1"/>
    </source>
</evidence>
<dbReference type="GO" id="GO:0016787">
    <property type="term" value="F:hydrolase activity"/>
    <property type="evidence" value="ECO:0007669"/>
    <property type="project" value="UniProtKB-KW"/>
</dbReference>
<dbReference type="Gene3D" id="3.40.50.1820">
    <property type="entry name" value="alpha/beta hydrolase"/>
    <property type="match status" value="1"/>
</dbReference>
<dbReference type="PRINTS" id="PR00111">
    <property type="entry name" value="ABHYDROLASE"/>
</dbReference>
<organism evidence="3 4">
    <name type="scientific">Tersicoccus solisilvae</name>
    <dbReference type="NCBI Taxonomy" id="1882339"/>
    <lineage>
        <taxon>Bacteria</taxon>
        <taxon>Bacillati</taxon>
        <taxon>Actinomycetota</taxon>
        <taxon>Actinomycetes</taxon>
        <taxon>Micrococcales</taxon>
        <taxon>Micrococcaceae</taxon>
        <taxon>Tersicoccus</taxon>
    </lineage>
</organism>
<dbReference type="EMBL" id="BMJI01000001">
    <property type="protein sequence ID" value="GGC79661.1"/>
    <property type="molecule type" value="Genomic_DNA"/>
</dbReference>
<gene>
    <name evidence="3" type="ORF">GCM10011512_02810</name>
</gene>
<dbReference type="Proteomes" id="UP000597761">
    <property type="component" value="Unassembled WGS sequence"/>
</dbReference>
<evidence type="ECO:0000259" key="2">
    <source>
        <dbReference type="Pfam" id="PF12697"/>
    </source>
</evidence>
<comment type="caution">
    <text evidence="3">The sequence shown here is derived from an EMBL/GenBank/DDBJ whole genome shotgun (WGS) entry which is preliminary data.</text>
</comment>
<dbReference type="InterPro" id="IPR029058">
    <property type="entry name" value="AB_hydrolase_fold"/>
</dbReference>
<feature type="domain" description="AB hydrolase-1" evidence="2">
    <location>
        <begin position="70"/>
        <end position="340"/>
    </location>
</feature>
<dbReference type="SUPFAM" id="SSF53474">
    <property type="entry name" value="alpha/beta-Hydrolases"/>
    <property type="match status" value="1"/>
</dbReference>
<sequence>MTESPESTERATAPASARAEPDEFSFLPEDADRVGLGSALPAHRRITVTRAEDAVVSAIEWGSHPPQVTLLHGAGLNAHTWDPTVLCLNVGTLAVDLPGHGDSTWRDDADYGPARNADAVADLLTEIDAGPQVVVGQSLGGLTGILLAAAHPELVSHLILVDIVPALPQTADAADAPADTAPVPAGTGAPVTDPGAAESAATPGKPTLAQIREFMTGRRQYDSREQIIDRALAFGYGPDRGALTRGVTLNTRRRDDGQYEFKHHLAHLAPEAALAAGRDSADLWEPLTGLSIPVLLIRGRQGVIDTAQVAEFLRRVPQGDVVELDSGHNVQEDSPAALADLVRAFSERPSPN</sequence>
<proteinExistence type="predicted"/>
<name>A0ABQ1NKU9_9MICC</name>
<accession>A0ABQ1NKU9</accession>
<dbReference type="InterPro" id="IPR050228">
    <property type="entry name" value="Carboxylesterase_BioH"/>
</dbReference>